<accession>A0ACB8RMN0</accession>
<keyword evidence="2" id="KW-1185">Reference proteome</keyword>
<name>A0ACB8RMN0_9AGAM</name>
<evidence type="ECO:0000313" key="2">
    <source>
        <dbReference type="Proteomes" id="UP000814033"/>
    </source>
</evidence>
<protein>
    <submittedName>
        <fullName evidence="1">Uncharacterized protein</fullName>
    </submittedName>
</protein>
<gene>
    <name evidence="1" type="ORF">FA95DRAFT_127237</name>
</gene>
<sequence>MSFMTSSPPISRLTNEILQKIFSKTIPERSWFELEPNSELTQFALVSKRWADVAKRELLTHLYLSESSDEAKRLKSVRDMLRTSPASANIIRGIHFGSWLADEEEIENILLGEILTLCPNLVEVSLQGYMHSTTLVIQALAACTKLKKVYISDTPMENQMGCDPFCTVPQFLTLLQGWPAIESVTLSTRAIGSRGLADQEEEEEVVAKSTWVTIANSCPLLTRFECPCYAATRDQYFLALSEIAPSLSSLEFDNSEFEKSPMTESTLVTIFNRWSANMTTLTITHSTPDPDPKIPSPAYYSARLDPILSAMPLLRELSLPSSYLSPSSLSRGFGALAVLQYEIWAEEMAAMAFALREEGSMPALRRLKVTLRQRPRKLSSKSKKLLEDLRVVCKSRGIDFNDERLHDY</sequence>
<comment type="caution">
    <text evidence="1">The sequence shown here is derived from an EMBL/GenBank/DDBJ whole genome shotgun (WGS) entry which is preliminary data.</text>
</comment>
<evidence type="ECO:0000313" key="1">
    <source>
        <dbReference type="EMBL" id="KAI0045378.1"/>
    </source>
</evidence>
<organism evidence="1 2">
    <name type="scientific">Auriscalpium vulgare</name>
    <dbReference type="NCBI Taxonomy" id="40419"/>
    <lineage>
        <taxon>Eukaryota</taxon>
        <taxon>Fungi</taxon>
        <taxon>Dikarya</taxon>
        <taxon>Basidiomycota</taxon>
        <taxon>Agaricomycotina</taxon>
        <taxon>Agaricomycetes</taxon>
        <taxon>Russulales</taxon>
        <taxon>Auriscalpiaceae</taxon>
        <taxon>Auriscalpium</taxon>
    </lineage>
</organism>
<dbReference type="EMBL" id="MU275953">
    <property type="protein sequence ID" value="KAI0045378.1"/>
    <property type="molecule type" value="Genomic_DNA"/>
</dbReference>
<reference evidence="1" key="1">
    <citation type="submission" date="2021-02" db="EMBL/GenBank/DDBJ databases">
        <authorList>
            <consortium name="DOE Joint Genome Institute"/>
            <person name="Ahrendt S."/>
            <person name="Looney B.P."/>
            <person name="Miyauchi S."/>
            <person name="Morin E."/>
            <person name="Drula E."/>
            <person name="Courty P.E."/>
            <person name="Chicoki N."/>
            <person name="Fauchery L."/>
            <person name="Kohler A."/>
            <person name="Kuo A."/>
            <person name="Labutti K."/>
            <person name="Pangilinan J."/>
            <person name="Lipzen A."/>
            <person name="Riley R."/>
            <person name="Andreopoulos W."/>
            <person name="He G."/>
            <person name="Johnson J."/>
            <person name="Barry K.W."/>
            <person name="Grigoriev I.V."/>
            <person name="Nagy L."/>
            <person name="Hibbett D."/>
            <person name="Henrissat B."/>
            <person name="Matheny P.B."/>
            <person name="Labbe J."/>
            <person name="Martin F."/>
        </authorList>
    </citation>
    <scope>NUCLEOTIDE SEQUENCE</scope>
    <source>
        <strain evidence="1">FP105234-sp</strain>
    </source>
</reference>
<proteinExistence type="predicted"/>
<reference evidence="1" key="2">
    <citation type="journal article" date="2022" name="New Phytol.">
        <title>Evolutionary transition to the ectomycorrhizal habit in the genomes of a hyperdiverse lineage of mushroom-forming fungi.</title>
        <authorList>
            <person name="Looney B."/>
            <person name="Miyauchi S."/>
            <person name="Morin E."/>
            <person name="Drula E."/>
            <person name="Courty P.E."/>
            <person name="Kohler A."/>
            <person name="Kuo A."/>
            <person name="LaButti K."/>
            <person name="Pangilinan J."/>
            <person name="Lipzen A."/>
            <person name="Riley R."/>
            <person name="Andreopoulos W."/>
            <person name="He G."/>
            <person name="Johnson J."/>
            <person name="Nolan M."/>
            <person name="Tritt A."/>
            <person name="Barry K.W."/>
            <person name="Grigoriev I.V."/>
            <person name="Nagy L.G."/>
            <person name="Hibbett D."/>
            <person name="Henrissat B."/>
            <person name="Matheny P.B."/>
            <person name="Labbe J."/>
            <person name="Martin F.M."/>
        </authorList>
    </citation>
    <scope>NUCLEOTIDE SEQUENCE</scope>
    <source>
        <strain evidence="1">FP105234-sp</strain>
    </source>
</reference>
<dbReference type="Proteomes" id="UP000814033">
    <property type="component" value="Unassembled WGS sequence"/>
</dbReference>